<dbReference type="AlphaFoldDB" id="A0A5E6QAH6"/>
<dbReference type="Gene3D" id="2.160.20.80">
    <property type="entry name" value="E3 ubiquitin-protein ligase SopA"/>
    <property type="match status" value="1"/>
</dbReference>
<proteinExistence type="predicted"/>
<dbReference type="RefSeq" id="WP_150774176.1">
    <property type="nucleotide sequence ID" value="NZ_CABVGZ010000006.1"/>
</dbReference>
<evidence type="ECO:0000256" key="1">
    <source>
        <dbReference type="SAM" id="Phobius"/>
    </source>
</evidence>
<evidence type="ECO:0008006" key="4">
    <source>
        <dbReference type="Google" id="ProtNLM"/>
    </source>
</evidence>
<accession>A0A5E6QAH6</accession>
<name>A0A5E6QAH6_PSEFL</name>
<dbReference type="EMBL" id="CABVGZ010000006">
    <property type="protein sequence ID" value="VVM53306.1"/>
    <property type="molecule type" value="Genomic_DNA"/>
</dbReference>
<gene>
    <name evidence="2" type="ORF">PS624_00899</name>
</gene>
<reference evidence="2 3" key="1">
    <citation type="submission" date="2019-09" db="EMBL/GenBank/DDBJ databases">
        <authorList>
            <person name="Chandra G."/>
            <person name="Truman W A."/>
        </authorList>
    </citation>
    <scope>NUCLEOTIDE SEQUENCE [LARGE SCALE GENOMIC DNA]</scope>
    <source>
        <strain evidence="2">PS624</strain>
    </source>
</reference>
<evidence type="ECO:0000313" key="3">
    <source>
        <dbReference type="Proteomes" id="UP000326241"/>
    </source>
</evidence>
<keyword evidence="1" id="KW-0812">Transmembrane</keyword>
<dbReference type="SUPFAM" id="SSF141571">
    <property type="entry name" value="Pentapeptide repeat-like"/>
    <property type="match status" value="1"/>
</dbReference>
<evidence type="ECO:0000313" key="2">
    <source>
        <dbReference type="EMBL" id="VVM53306.1"/>
    </source>
</evidence>
<keyword evidence="1" id="KW-0472">Membrane</keyword>
<keyword evidence="1" id="KW-1133">Transmembrane helix</keyword>
<organism evidence="2 3">
    <name type="scientific">Pseudomonas fluorescens</name>
    <dbReference type="NCBI Taxonomy" id="294"/>
    <lineage>
        <taxon>Bacteria</taxon>
        <taxon>Pseudomonadati</taxon>
        <taxon>Pseudomonadota</taxon>
        <taxon>Gammaproteobacteria</taxon>
        <taxon>Pseudomonadales</taxon>
        <taxon>Pseudomonadaceae</taxon>
        <taxon>Pseudomonas</taxon>
    </lineage>
</organism>
<dbReference type="Proteomes" id="UP000326241">
    <property type="component" value="Unassembled WGS sequence"/>
</dbReference>
<protein>
    <recommendedName>
        <fullName evidence="4">Pentapeptide repeat-containing protein</fullName>
    </recommendedName>
</protein>
<dbReference type="Pfam" id="PF13576">
    <property type="entry name" value="Pentapeptide_3"/>
    <property type="match status" value="1"/>
</dbReference>
<feature type="transmembrane region" description="Helical" evidence="1">
    <location>
        <begin position="251"/>
        <end position="272"/>
    </location>
</feature>
<feature type="transmembrane region" description="Helical" evidence="1">
    <location>
        <begin position="186"/>
        <end position="206"/>
    </location>
</feature>
<dbReference type="InterPro" id="IPR001646">
    <property type="entry name" value="5peptide_repeat"/>
</dbReference>
<sequence>MESLITRDDLGAGSARTLSRLDFSGRYLRDIEGKEVTYTDCTFSYSIIERGYFHKAIFINCKFIGARIRESVFRSATFENCDFRYVDFHRCILPVPQLLANLPGYPNIRWEMLHNIRANAHSVGDTKWEADVVYHEARTEIEHWRGIANAGTGYYQKYSMRQRLAARFHQIRLLAERYIWGHGESLFRLALSTGFFLVVFSFFHAAGQVADLDAVSLGAIFKQYFKSLYFLSSLYVDLPSVIASEVSASPITSSLAVTLRYVSIGLAIPVLYKHIARR</sequence>